<keyword evidence="1" id="KW-1133">Transmembrane helix</keyword>
<dbReference type="AlphaFoldDB" id="A0A074Z0P7"/>
<keyword evidence="1" id="KW-0472">Membrane</keyword>
<gene>
    <name evidence="2" type="ORF">AUEXF2481DRAFT_412725</name>
</gene>
<dbReference type="Proteomes" id="UP000030641">
    <property type="component" value="Unassembled WGS sequence"/>
</dbReference>
<feature type="transmembrane region" description="Helical" evidence="1">
    <location>
        <begin position="15"/>
        <end position="35"/>
    </location>
</feature>
<evidence type="ECO:0000313" key="2">
    <source>
        <dbReference type="EMBL" id="KEQ92646.1"/>
    </source>
</evidence>
<reference evidence="2 3" key="1">
    <citation type="journal article" date="2014" name="BMC Genomics">
        <title>Genome sequencing of four Aureobasidium pullulans varieties: biotechnological potential, stress tolerance, and description of new species.</title>
        <authorList>
            <person name="Gostin Ar C."/>
            <person name="Ohm R.A."/>
            <person name="Kogej T."/>
            <person name="Sonjak S."/>
            <person name="Turk M."/>
            <person name="Zajc J."/>
            <person name="Zalar P."/>
            <person name="Grube M."/>
            <person name="Sun H."/>
            <person name="Han J."/>
            <person name="Sharma A."/>
            <person name="Chiniquy J."/>
            <person name="Ngan C.Y."/>
            <person name="Lipzen A."/>
            <person name="Barry K."/>
            <person name="Grigoriev I.V."/>
            <person name="Gunde-Cimerman N."/>
        </authorList>
    </citation>
    <scope>NUCLEOTIDE SEQUENCE [LARGE SCALE GENOMIC DNA]</scope>
    <source>
        <strain evidence="2 3">EXF-2481</strain>
    </source>
</reference>
<keyword evidence="1" id="KW-0812">Transmembrane</keyword>
<dbReference type="InParanoid" id="A0A074Z0P7"/>
<dbReference type="GeneID" id="25366825"/>
<dbReference type="RefSeq" id="XP_013341240.1">
    <property type="nucleotide sequence ID" value="XM_013485786.1"/>
</dbReference>
<keyword evidence="3" id="KW-1185">Reference proteome</keyword>
<organism evidence="2 3">
    <name type="scientific">Aureobasidium subglaciale (strain EXF-2481)</name>
    <name type="common">Aureobasidium pullulans var. subglaciale</name>
    <dbReference type="NCBI Taxonomy" id="1043005"/>
    <lineage>
        <taxon>Eukaryota</taxon>
        <taxon>Fungi</taxon>
        <taxon>Dikarya</taxon>
        <taxon>Ascomycota</taxon>
        <taxon>Pezizomycotina</taxon>
        <taxon>Dothideomycetes</taxon>
        <taxon>Dothideomycetidae</taxon>
        <taxon>Dothideales</taxon>
        <taxon>Saccotheciaceae</taxon>
        <taxon>Aureobasidium</taxon>
    </lineage>
</organism>
<proteinExistence type="predicted"/>
<evidence type="ECO:0000256" key="1">
    <source>
        <dbReference type="SAM" id="Phobius"/>
    </source>
</evidence>
<accession>A0A074Z0P7</accession>
<dbReference type="HOGENOM" id="CLU_2687406_0_0_1"/>
<sequence length="74" mass="8865">MEEDDQCVFFYCQNVLFELVAWLGWLRFFLLFLLLRLDGSALGRGSSFLLLVNFILRARRIEIMRVMKQTRFVV</sequence>
<dbReference type="EMBL" id="KL584769">
    <property type="protein sequence ID" value="KEQ92646.1"/>
    <property type="molecule type" value="Genomic_DNA"/>
</dbReference>
<protein>
    <submittedName>
        <fullName evidence="2">Uncharacterized protein</fullName>
    </submittedName>
</protein>
<name>A0A074Z0P7_AURSE</name>
<feature type="transmembrane region" description="Helical" evidence="1">
    <location>
        <begin position="41"/>
        <end position="58"/>
    </location>
</feature>
<evidence type="ECO:0000313" key="3">
    <source>
        <dbReference type="Proteomes" id="UP000030641"/>
    </source>
</evidence>